<accession>A0A918P2S9</accession>
<dbReference type="AlphaFoldDB" id="A0A918P2S9"/>
<keyword evidence="3" id="KW-0479">Metal-binding</keyword>
<reference evidence="7" key="2">
    <citation type="submission" date="2020-09" db="EMBL/GenBank/DDBJ databases">
        <authorList>
            <person name="Sun Q."/>
            <person name="Kim S."/>
        </authorList>
    </citation>
    <scope>NUCLEOTIDE SEQUENCE</scope>
    <source>
        <strain evidence="7">KCTC 32182</strain>
    </source>
</reference>
<dbReference type="InterPro" id="IPR003782">
    <property type="entry name" value="SCO1/SenC"/>
</dbReference>
<dbReference type="FunFam" id="3.40.30.10:FF:000013">
    <property type="entry name" value="Blast:Protein SCO1 homolog, mitochondrial"/>
    <property type="match status" value="1"/>
</dbReference>
<evidence type="ECO:0000313" key="7">
    <source>
        <dbReference type="EMBL" id="GGY15461.1"/>
    </source>
</evidence>
<dbReference type="InterPro" id="IPR036249">
    <property type="entry name" value="Thioredoxin-like_sf"/>
</dbReference>
<evidence type="ECO:0000256" key="1">
    <source>
        <dbReference type="ARBA" id="ARBA00010996"/>
    </source>
</evidence>
<dbReference type="CDD" id="cd02968">
    <property type="entry name" value="SCO"/>
    <property type="match status" value="1"/>
</dbReference>
<dbReference type="EMBL" id="BMYX01000009">
    <property type="protein sequence ID" value="GGY15461.1"/>
    <property type="molecule type" value="Genomic_DNA"/>
</dbReference>
<reference evidence="7" key="1">
    <citation type="journal article" date="2014" name="Int. J. Syst. Evol. Microbiol.">
        <title>Complete genome sequence of Corynebacterium casei LMG S-19264T (=DSM 44701T), isolated from a smear-ripened cheese.</title>
        <authorList>
            <consortium name="US DOE Joint Genome Institute (JGI-PGF)"/>
            <person name="Walter F."/>
            <person name="Albersmeier A."/>
            <person name="Kalinowski J."/>
            <person name="Ruckert C."/>
        </authorList>
    </citation>
    <scope>NUCLEOTIDE SEQUENCE</scope>
    <source>
        <strain evidence="7">KCTC 32182</strain>
    </source>
</reference>
<dbReference type="PROSITE" id="PS51352">
    <property type="entry name" value="THIOREDOXIN_2"/>
    <property type="match status" value="1"/>
</dbReference>
<feature type="binding site" evidence="3">
    <location>
        <position position="78"/>
    </location>
    <ligand>
        <name>Cu cation</name>
        <dbReference type="ChEBI" id="CHEBI:23378"/>
    </ligand>
</feature>
<feature type="signal peptide" evidence="5">
    <location>
        <begin position="1"/>
        <end position="18"/>
    </location>
</feature>
<dbReference type="PROSITE" id="PS51257">
    <property type="entry name" value="PROKAR_LIPOPROTEIN"/>
    <property type="match status" value="1"/>
</dbReference>
<name>A0A918P2S9_9NEIS</name>
<proteinExistence type="inferred from homology"/>
<dbReference type="InterPro" id="IPR013766">
    <property type="entry name" value="Thioredoxin_domain"/>
</dbReference>
<dbReference type="PANTHER" id="PTHR12151">
    <property type="entry name" value="ELECTRON TRANSPORT PROTIN SCO1/SENC FAMILY MEMBER"/>
    <property type="match status" value="1"/>
</dbReference>
<evidence type="ECO:0000256" key="4">
    <source>
        <dbReference type="PIRSR" id="PIRSR603782-2"/>
    </source>
</evidence>
<keyword evidence="5" id="KW-0732">Signal</keyword>
<sequence length="197" mass="21333">MPSLLKRLAVPALLIALAACGRHETPPPASFKGTDISGASFGGDFSLTAHNGERKSLSDFKGKAVALFFGYTHCPDVCPTTMLEYAAVTKSLGRDAQKLQVLFVTVDPERDTREVLAGYVPHFDPAFLGMTGSRAQVDEVMSRFRIVAQRVAVPGGGYSVDHSAGSYLFDPEGRLRVYEPYATPSASLTHDIRELLR</sequence>
<feature type="disulfide bond" description="Redox-active" evidence="4">
    <location>
        <begin position="74"/>
        <end position="78"/>
    </location>
</feature>
<dbReference type="SUPFAM" id="SSF52833">
    <property type="entry name" value="Thioredoxin-like"/>
    <property type="match status" value="1"/>
</dbReference>
<dbReference type="Pfam" id="PF02630">
    <property type="entry name" value="SCO1-SenC"/>
    <property type="match status" value="1"/>
</dbReference>
<feature type="binding site" evidence="3">
    <location>
        <position position="74"/>
    </location>
    <ligand>
        <name>Cu cation</name>
        <dbReference type="ChEBI" id="CHEBI:23378"/>
    </ligand>
</feature>
<comment type="similarity">
    <text evidence="1">Belongs to the SCO1/2 family.</text>
</comment>
<evidence type="ECO:0000256" key="5">
    <source>
        <dbReference type="SAM" id="SignalP"/>
    </source>
</evidence>
<evidence type="ECO:0000256" key="2">
    <source>
        <dbReference type="ARBA" id="ARBA00023008"/>
    </source>
</evidence>
<gene>
    <name evidence="7" type="ORF">GCM10011289_18380</name>
</gene>
<dbReference type="Proteomes" id="UP000645257">
    <property type="component" value="Unassembled WGS sequence"/>
</dbReference>
<dbReference type="Gene3D" id="3.40.30.10">
    <property type="entry name" value="Glutaredoxin"/>
    <property type="match status" value="1"/>
</dbReference>
<keyword evidence="4" id="KW-1015">Disulfide bond</keyword>
<comment type="caution">
    <text evidence="7">The sequence shown here is derived from an EMBL/GenBank/DDBJ whole genome shotgun (WGS) entry which is preliminary data.</text>
</comment>
<protein>
    <submittedName>
        <fullName evidence="7">Photosynthetic protein synthase I</fullName>
    </submittedName>
</protein>
<keyword evidence="2 3" id="KW-0186">Copper</keyword>
<feature type="domain" description="Thioredoxin" evidence="6">
    <location>
        <begin position="36"/>
        <end position="197"/>
    </location>
</feature>
<dbReference type="RefSeq" id="WP_189533559.1">
    <property type="nucleotide sequence ID" value="NZ_BMYX01000009.1"/>
</dbReference>
<evidence type="ECO:0000259" key="6">
    <source>
        <dbReference type="PROSITE" id="PS51352"/>
    </source>
</evidence>
<feature type="binding site" evidence="3">
    <location>
        <position position="162"/>
    </location>
    <ligand>
        <name>Cu cation</name>
        <dbReference type="ChEBI" id="CHEBI:23378"/>
    </ligand>
</feature>
<feature type="chain" id="PRO_5037916789" evidence="5">
    <location>
        <begin position="19"/>
        <end position="197"/>
    </location>
</feature>
<dbReference type="GO" id="GO:0046872">
    <property type="term" value="F:metal ion binding"/>
    <property type="evidence" value="ECO:0007669"/>
    <property type="project" value="UniProtKB-KW"/>
</dbReference>
<dbReference type="PANTHER" id="PTHR12151:SF25">
    <property type="entry name" value="LINALOOL DEHYDRATASE_ISOMERASE DOMAIN-CONTAINING PROTEIN"/>
    <property type="match status" value="1"/>
</dbReference>
<keyword evidence="8" id="KW-1185">Reference proteome</keyword>
<evidence type="ECO:0000313" key="8">
    <source>
        <dbReference type="Proteomes" id="UP000645257"/>
    </source>
</evidence>
<evidence type="ECO:0000256" key="3">
    <source>
        <dbReference type="PIRSR" id="PIRSR603782-1"/>
    </source>
</evidence>
<organism evidence="7 8">
    <name type="scientific">Paludibacterium paludis</name>
    <dbReference type="NCBI Taxonomy" id="1225769"/>
    <lineage>
        <taxon>Bacteria</taxon>
        <taxon>Pseudomonadati</taxon>
        <taxon>Pseudomonadota</taxon>
        <taxon>Betaproteobacteria</taxon>
        <taxon>Neisseriales</taxon>
        <taxon>Chromobacteriaceae</taxon>
        <taxon>Paludibacterium</taxon>
    </lineage>
</organism>